<dbReference type="InterPro" id="IPR058051">
    <property type="entry name" value="Znf_RING_synoviolin"/>
</dbReference>
<evidence type="ECO:0000256" key="16">
    <source>
        <dbReference type="SAM" id="Coils"/>
    </source>
</evidence>
<keyword evidence="6" id="KW-0808">Transferase</keyword>
<dbReference type="Proteomes" id="UP000799429">
    <property type="component" value="Unassembled WGS sequence"/>
</dbReference>
<evidence type="ECO:0000256" key="9">
    <source>
        <dbReference type="ARBA" id="ARBA00022771"/>
    </source>
</evidence>
<dbReference type="InterPro" id="IPR013083">
    <property type="entry name" value="Znf_RING/FYVE/PHD"/>
</dbReference>
<comment type="caution">
    <text evidence="19">The sequence shown here is derived from an EMBL/GenBank/DDBJ whole genome shotgun (WGS) entry which is preliminary data.</text>
</comment>
<protein>
    <recommendedName>
        <fullName evidence="5">RING-type E3 ubiquitin transferase</fullName>
        <ecNumber evidence="5">2.3.2.27</ecNumber>
    </recommendedName>
</protein>
<organism evidence="19 20">
    <name type="scientific">Patellaria atrata CBS 101060</name>
    <dbReference type="NCBI Taxonomy" id="1346257"/>
    <lineage>
        <taxon>Eukaryota</taxon>
        <taxon>Fungi</taxon>
        <taxon>Dikarya</taxon>
        <taxon>Ascomycota</taxon>
        <taxon>Pezizomycotina</taxon>
        <taxon>Dothideomycetes</taxon>
        <taxon>Dothideomycetes incertae sedis</taxon>
        <taxon>Patellariales</taxon>
        <taxon>Patellariaceae</taxon>
        <taxon>Patellaria</taxon>
    </lineage>
</organism>
<dbReference type="GO" id="GO:0008270">
    <property type="term" value="F:zinc ion binding"/>
    <property type="evidence" value="ECO:0007669"/>
    <property type="project" value="UniProtKB-KW"/>
</dbReference>
<evidence type="ECO:0000256" key="7">
    <source>
        <dbReference type="ARBA" id="ARBA00022692"/>
    </source>
</evidence>
<evidence type="ECO:0000256" key="14">
    <source>
        <dbReference type="ARBA" id="ARBA00023136"/>
    </source>
</evidence>
<feature type="transmembrane region" description="Helical" evidence="17">
    <location>
        <begin position="129"/>
        <end position="151"/>
    </location>
</feature>
<feature type="coiled-coil region" evidence="16">
    <location>
        <begin position="195"/>
        <end position="222"/>
    </location>
</feature>
<keyword evidence="14 17" id="KW-0472">Membrane</keyword>
<comment type="subcellular location">
    <subcellularLocation>
        <location evidence="2">Endoplasmic reticulum membrane</location>
        <topology evidence="2">Multi-pass membrane protein</topology>
    </subcellularLocation>
</comment>
<dbReference type="GO" id="GO:0005789">
    <property type="term" value="C:endoplasmic reticulum membrane"/>
    <property type="evidence" value="ECO:0007669"/>
    <property type="project" value="UniProtKB-SubCell"/>
</dbReference>
<dbReference type="GO" id="GO:0061630">
    <property type="term" value="F:ubiquitin protein ligase activity"/>
    <property type="evidence" value="ECO:0007669"/>
    <property type="project" value="UniProtKB-EC"/>
</dbReference>
<evidence type="ECO:0000259" key="18">
    <source>
        <dbReference type="PROSITE" id="PS50089"/>
    </source>
</evidence>
<dbReference type="PANTHER" id="PTHR22763">
    <property type="entry name" value="RING ZINC FINGER PROTEIN"/>
    <property type="match status" value="1"/>
</dbReference>
<reference evidence="19" key="1">
    <citation type="journal article" date="2020" name="Stud. Mycol.">
        <title>101 Dothideomycetes genomes: a test case for predicting lifestyles and emergence of pathogens.</title>
        <authorList>
            <person name="Haridas S."/>
            <person name="Albert R."/>
            <person name="Binder M."/>
            <person name="Bloem J."/>
            <person name="Labutti K."/>
            <person name="Salamov A."/>
            <person name="Andreopoulos B."/>
            <person name="Baker S."/>
            <person name="Barry K."/>
            <person name="Bills G."/>
            <person name="Bluhm B."/>
            <person name="Cannon C."/>
            <person name="Castanera R."/>
            <person name="Culley D."/>
            <person name="Daum C."/>
            <person name="Ezra D."/>
            <person name="Gonzalez J."/>
            <person name="Henrissat B."/>
            <person name="Kuo A."/>
            <person name="Liang C."/>
            <person name="Lipzen A."/>
            <person name="Lutzoni F."/>
            <person name="Magnuson J."/>
            <person name="Mondo S."/>
            <person name="Nolan M."/>
            <person name="Ohm R."/>
            <person name="Pangilinan J."/>
            <person name="Park H.-J."/>
            <person name="Ramirez L."/>
            <person name="Alfaro M."/>
            <person name="Sun H."/>
            <person name="Tritt A."/>
            <person name="Yoshinaga Y."/>
            <person name="Zwiers L.-H."/>
            <person name="Turgeon B."/>
            <person name="Goodwin S."/>
            <person name="Spatafora J."/>
            <person name="Crous P."/>
            <person name="Grigoriev I."/>
        </authorList>
    </citation>
    <scope>NUCLEOTIDE SEQUENCE</scope>
    <source>
        <strain evidence="19">CBS 101060</strain>
    </source>
</reference>
<proteinExistence type="inferred from homology"/>
<evidence type="ECO:0000256" key="3">
    <source>
        <dbReference type="ARBA" id="ARBA00004906"/>
    </source>
</evidence>
<dbReference type="InterPro" id="IPR057992">
    <property type="entry name" value="TPR_SYVN1_N"/>
</dbReference>
<dbReference type="CDD" id="cd16479">
    <property type="entry name" value="RING-H2_synoviolin"/>
    <property type="match status" value="1"/>
</dbReference>
<evidence type="ECO:0000256" key="4">
    <source>
        <dbReference type="ARBA" id="ARBA00010089"/>
    </source>
</evidence>
<keyword evidence="12" id="KW-0862">Zinc</keyword>
<evidence type="ECO:0000256" key="8">
    <source>
        <dbReference type="ARBA" id="ARBA00022723"/>
    </source>
</evidence>
<feature type="transmembrane region" description="Helical" evidence="17">
    <location>
        <begin position="28"/>
        <end position="51"/>
    </location>
</feature>
<dbReference type="SUPFAM" id="SSF57850">
    <property type="entry name" value="RING/U-box"/>
    <property type="match status" value="1"/>
</dbReference>
<accession>A0A9P4S462</accession>
<dbReference type="OrthoDB" id="7759664at2759"/>
<keyword evidence="10" id="KW-0833">Ubl conjugation pathway</keyword>
<feature type="non-terminal residue" evidence="19">
    <location>
        <position position="388"/>
    </location>
</feature>
<keyword evidence="7 17" id="KW-0812">Transmembrane</keyword>
<evidence type="ECO:0000256" key="1">
    <source>
        <dbReference type="ARBA" id="ARBA00000900"/>
    </source>
</evidence>
<dbReference type="Pfam" id="PF12678">
    <property type="entry name" value="zf-rbx1"/>
    <property type="match status" value="1"/>
</dbReference>
<feature type="non-terminal residue" evidence="19">
    <location>
        <position position="1"/>
    </location>
</feature>
<sequence>STSSAAAVVLNAFYQRPNFYSATVYLSQSNACVLVLSNFALLCAIAFFIGLQRLLYGRLRPVEVEQLYEKAWAAVTETLLAMTVFSHEIGGWFMTMFICLVAGRVWEWIARGRVELLEQQPPANPRVFHTRLMLSLFMSLVFDTVVLRYCIETVLEQARPGMIIMFAFEFALLSLASMATSLRYAISVREIFVNKAQTKAKLQSLKTEIRKARREAQRRVDSGEVDADTAFADIQNEDDVDENDIDVPGWEEKGKWVFYLDIASDFLKLVLYIGFFLVIMAFFGFPFHVIHKLFMTLRSFVKRVNDFFKYRNATRDMNSRYPDATAEELGGENTCIICREEMRPWDPQQQNNGQPIDERKRPKKLPCGHVLHFNCLRSWLERQQACPT</sequence>
<dbReference type="InterPro" id="IPR050731">
    <property type="entry name" value="HRD1_E3_ubiq-ligases"/>
</dbReference>
<feature type="transmembrane region" description="Helical" evidence="17">
    <location>
        <begin position="269"/>
        <end position="290"/>
    </location>
</feature>
<dbReference type="Pfam" id="PF25563">
    <property type="entry name" value="TPR_SYVN1_N"/>
    <property type="match status" value="1"/>
</dbReference>
<dbReference type="EMBL" id="MU006106">
    <property type="protein sequence ID" value="KAF2835861.1"/>
    <property type="molecule type" value="Genomic_DNA"/>
</dbReference>
<dbReference type="Gene3D" id="3.30.40.10">
    <property type="entry name" value="Zinc/RING finger domain, C3HC4 (zinc finger)"/>
    <property type="match status" value="1"/>
</dbReference>
<evidence type="ECO:0000256" key="2">
    <source>
        <dbReference type="ARBA" id="ARBA00004477"/>
    </source>
</evidence>
<dbReference type="GO" id="GO:0036503">
    <property type="term" value="P:ERAD pathway"/>
    <property type="evidence" value="ECO:0007669"/>
    <property type="project" value="TreeGrafter"/>
</dbReference>
<dbReference type="PANTHER" id="PTHR22763:SF184">
    <property type="entry name" value="E3 UBIQUITIN-PROTEIN LIGASE SYNOVIOLIN"/>
    <property type="match status" value="1"/>
</dbReference>
<keyword evidence="13 17" id="KW-1133">Transmembrane helix</keyword>
<evidence type="ECO:0000256" key="6">
    <source>
        <dbReference type="ARBA" id="ARBA00022679"/>
    </source>
</evidence>
<comment type="similarity">
    <text evidence="4">Belongs to the HRD1 family.</text>
</comment>
<comment type="pathway">
    <text evidence="3">Protein modification; protein ubiquitination.</text>
</comment>
<evidence type="ECO:0000313" key="19">
    <source>
        <dbReference type="EMBL" id="KAF2835861.1"/>
    </source>
</evidence>
<dbReference type="PROSITE" id="PS50089">
    <property type="entry name" value="ZF_RING_2"/>
    <property type="match status" value="1"/>
</dbReference>
<keyword evidence="16" id="KW-0175">Coiled coil</keyword>
<name>A0A9P4S462_9PEZI</name>
<keyword evidence="20" id="KW-1185">Reference proteome</keyword>
<dbReference type="InterPro" id="IPR001841">
    <property type="entry name" value="Znf_RING"/>
</dbReference>
<gene>
    <name evidence="19" type="ORF">M501DRAFT_904119</name>
</gene>
<evidence type="ECO:0000256" key="12">
    <source>
        <dbReference type="ARBA" id="ARBA00022833"/>
    </source>
</evidence>
<evidence type="ECO:0000313" key="20">
    <source>
        <dbReference type="Proteomes" id="UP000799429"/>
    </source>
</evidence>
<dbReference type="AlphaFoldDB" id="A0A9P4S462"/>
<feature type="transmembrane region" description="Helical" evidence="17">
    <location>
        <begin position="163"/>
        <end position="186"/>
    </location>
</feature>
<dbReference type="GO" id="GO:0043161">
    <property type="term" value="P:proteasome-mediated ubiquitin-dependent protein catabolic process"/>
    <property type="evidence" value="ECO:0007669"/>
    <property type="project" value="TreeGrafter"/>
</dbReference>
<evidence type="ECO:0000256" key="10">
    <source>
        <dbReference type="ARBA" id="ARBA00022786"/>
    </source>
</evidence>
<evidence type="ECO:0000256" key="13">
    <source>
        <dbReference type="ARBA" id="ARBA00022989"/>
    </source>
</evidence>
<keyword evidence="9 15" id="KW-0863">Zinc-finger</keyword>
<comment type="catalytic activity">
    <reaction evidence="1">
        <text>S-ubiquitinyl-[E2 ubiquitin-conjugating enzyme]-L-cysteine + [acceptor protein]-L-lysine = [E2 ubiquitin-conjugating enzyme]-L-cysteine + N(6)-ubiquitinyl-[acceptor protein]-L-lysine.</text>
        <dbReference type="EC" id="2.3.2.27"/>
    </reaction>
</comment>
<evidence type="ECO:0000256" key="5">
    <source>
        <dbReference type="ARBA" id="ARBA00012483"/>
    </source>
</evidence>
<evidence type="ECO:0000256" key="17">
    <source>
        <dbReference type="SAM" id="Phobius"/>
    </source>
</evidence>
<evidence type="ECO:0000256" key="11">
    <source>
        <dbReference type="ARBA" id="ARBA00022824"/>
    </source>
</evidence>
<feature type="domain" description="RING-type" evidence="18">
    <location>
        <begin position="335"/>
        <end position="388"/>
    </location>
</feature>
<dbReference type="EC" id="2.3.2.27" evidence="5"/>
<dbReference type="InterPro" id="IPR024766">
    <property type="entry name" value="Znf_RING_H2"/>
</dbReference>
<evidence type="ECO:0000256" key="15">
    <source>
        <dbReference type="PROSITE-ProRule" id="PRU00175"/>
    </source>
</evidence>
<keyword evidence="8" id="KW-0479">Metal-binding</keyword>
<feature type="transmembrane region" description="Helical" evidence="17">
    <location>
        <begin position="89"/>
        <end position="109"/>
    </location>
</feature>
<keyword evidence="11" id="KW-0256">Endoplasmic reticulum</keyword>